<feature type="transmembrane region" description="Helical" evidence="6">
    <location>
        <begin position="12"/>
        <end position="31"/>
    </location>
</feature>
<name>A0A7U3YLY3_DESPD</name>
<feature type="domain" description="Multidrug resistance protein MdtA-like alpha-helical hairpin" evidence="7">
    <location>
        <begin position="111"/>
        <end position="187"/>
    </location>
</feature>
<evidence type="ECO:0000256" key="5">
    <source>
        <dbReference type="SAM" id="Coils"/>
    </source>
</evidence>
<dbReference type="Gene3D" id="2.40.30.170">
    <property type="match status" value="1"/>
</dbReference>
<evidence type="ECO:0000313" key="10">
    <source>
        <dbReference type="EMBL" id="ADW17805.1"/>
    </source>
</evidence>
<evidence type="ECO:0000259" key="8">
    <source>
        <dbReference type="Pfam" id="PF25917"/>
    </source>
</evidence>
<proteinExistence type="inferred from homology"/>
<dbReference type="GO" id="GO:1990961">
    <property type="term" value="P:xenobiotic detoxification by transmembrane export across the plasma membrane"/>
    <property type="evidence" value="ECO:0007669"/>
    <property type="project" value="InterPro"/>
</dbReference>
<feature type="domain" description="Multidrug resistance protein MdtA-like barrel-sandwich hybrid" evidence="8">
    <location>
        <begin position="63"/>
        <end position="218"/>
    </location>
</feature>
<keyword evidence="3" id="KW-0813">Transport</keyword>
<dbReference type="InterPro" id="IPR058627">
    <property type="entry name" value="MdtA-like_C"/>
</dbReference>
<evidence type="ECO:0000259" key="7">
    <source>
        <dbReference type="Pfam" id="PF25876"/>
    </source>
</evidence>
<dbReference type="PANTHER" id="PTHR30469:SF33">
    <property type="entry name" value="SLR1207 PROTEIN"/>
    <property type="match status" value="1"/>
</dbReference>
<dbReference type="EMBL" id="CP002364">
    <property type="protein sequence ID" value="ADW17805.1"/>
    <property type="molecule type" value="Genomic_DNA"/>
</dbReference>
<dbReference type="KEGG" id="dpr:Despr_1653"/>
<dbReference type="GO" id="GO:1990195">
    <property type="term" value="C:macrolide transmembrane transporter complex"/>
    <property type="evidence" value="ECO:0007669"/>
    <property type="project" value="InterPro"/>
</dbReference>
<evidence type="ECO:0000256" key="2">
    <source>
        <dbReference type="ARBA" id="ARBA00009477"/>
    </source>
</evidence>
<keyword evidence="6" id="KW-0812">Transmembrane</keyword>
<gene>
    <name evidence="10" type="ordered locus">Despr_1653</name>
</gene>
<dbReference type="InterPro" id="IPR058625">
    <property type="entry name" value="MdtA-like_BSH"/>
</dbReference>
<dbReference type="Gene3D" id="6.10.140.1990">
    <property type="match status" value="1"/>
</dbReference>
<dbReference type="RefSeq" id="WP_015724346.1">
    <property type="nucleotide sequence ID" value="NC_014972.1"/>
</dbReference>
<evidence type="ECO:0000259" key="9">
    <source>
        <dbReference type="Pfam" id="PF25967"/>
    </source>
</evidence>
<dbReference type="GO" id="GO:1990281">
    <property type="term" value="C:efflux pump complex"/>
    <property type="evidence" value="ECO:0007669"/>
    <property type="project" value="TreeGrafter"/>
</dbReference>
<keyword evidence="11" id="KW-1185">Reference proteome</keyword>
<dbReference type="AlphaFoldDB" id="A0A7U3YLY3"/>
<dbReference type="Pfam" id="PF25917">
    <property type="entry name" value="BSH_RND"/>
    <property type="match status" value="1"/>
</dbReference>
<dbReference type="InterPro" id="IPR030190">
    <property type="entry name" value="MacA_alpha-hairpin_sf"/>
</dbReference>
<feature type="domain" description="Multidrug resistance protein MdtA-like C-terminal permuted SH3" evidence="9">
    <location>
        <begin position="325"/>
        <end position="385"/>
    </location>
</feature>
<dbReference type="Gene3D" id="2.40.50.100">
    <property type="match status" value="1"/>
</dbReference>
<dbReference type="GO" id="GO:0019898">
    <property type="term" value="C:extrinsic component of membrane"/>
    <property type="evidence" value="ECO:0007669"/>
    <property type="project" value="InterPro"/>
</dbReference>
<sequence>MKTLQKRSRWRYLLPAALLVLAVAGGALYYFGRDKQPGYMTAPVSRGDLETTVLASGTVESENMVSVGAQVSGQLKSLKVELGDTVKAGQLVAEIDSLPQQNTLRTQTAALAAVRAEKQAKEASLKQAELAYKRQSLMLRGDAASREDFEAAEATLQVLRAEITALDAQIEQAKIAVDTAQLDLGYTKISSPIDGVVVAIVTKEGQTVNANQTAPTIIKVARLDRMTIKVEISEADVVRVQPGQRVYFTILGEPDRQYPAVLQSIEPAPESIENDDSTSSSSSASSSSSSTAIYYMGILEVPNPDGKLRISMTTQVNIVLAEAKNVLTIPSAALGTKDKEGRYQVRVETGPNTFNEQWVQIGLNNNVQAEVVDGLTEGQRVVIGEQVSAAAAPATTMRRRGPMPGMM</sequence>
<keyword evidence="6" id="KW-0472">Membrane</keyword>
<evidence type="ECO:0000256" key="3">
    <source>
        <dbReference type="ARBA" id="ARBA00022448"/>
    </source>
</evidence>
<dbReference type="Gene3D" id="2.40.420.20">
    <property type="match status" value="1"/>
</dbReference>
<dbReference type="GO" id="GO:0030313">
    <property type="term" value="C:cell envelope"/>
    <property type="evidence" value="ECO:0007669"/>
    <property type="project" value="UniProtKB-SubCell"/>
</dbReference>
<keyword evidence="6" id="KW-1133">Transmembrane helix</keyword>
<comment type="similarity">
    <text evidence="2">Belongs to the membrane fusion protein (MFP) (TC 8.A.1) family.</text>
</comment>
<dbReference type="Pfam" id="PF25967">
    <property type="entry name" value="RND-MFP_C"/>
    <property type="match status" value="1"/>
</dbReference>
<accession>A0A7U3YLY3</accession>
<dbReference type="Proteomes" id="UP000006365">
    <property type="component" value="Chromosome"/>
</dbReference>
<organism evidence="10 11">
    <name type="scientific">Desulfobulbus propionicus (strain ATCC 33891 / DSM 2032 / VKM B-1956 / 1pr3)</name>
    <dbReference type="NCBI Taxonomy" id="577650"/>
    <lineage>
        <taxon>Bacteria</taxon>
        <taxon>Pseudomonadati</taxon>
        <taxon>Thermodesulfobacteriota</taxon>
        <taxon>Desulfobulbia</taxon>
        <taxon>Desulfobulbales</taxon>
        <taxon>Desulfobulbaceae</taxon>
        <taxon>Desulfobulbus</taxon>
    </lineage>
</organism>
<dbReference type="GO" id="GO:0015562">
    <property type="term" value="F:efflux transmembrane transporter activity"/>
    <property type="evidence" value="ECO:0007669"/>
    <property type="project" value="TreeGrafter"/>
</dbReference>
<keyword evidence="4 5" id="KW-0175">Coiled coil</keyword>
<dbReference type="PANTHER" id="PTHR30469">
    <property type="entry name" value="MULTIDRUG RESISTANCE PROTEIN MDTA"/>
    <property type="match status" value="1"/>
</dbReference>
<dbReference type="SUPFAM" id="SSF111369">
    <property type="entry name" value="HlyD-like secretion proteins"/>
    <property type="match status" value="1"/>
</dbReference>
<reference evidence="10 11" key="1">
    <citation type="journal article" date="2011" name="Stand. Genomic Sci.">
        <title>Complete genome sequence of Desulfobulbus propionicus type strain (1pr3).</title>
        <authorList>
            <person name="Pagani I."/>
            <person name="Lapidus A."/>
            <person name="Nolan M."/>
            <person name="Lucas S."/>
            <person name="Hammon N."/>
            <person name="Deshpande S."/>
            <person name="Cheng J.F."/>
            <person name="Chertkov O."/>
            <person name="Davenport K."/>
            <person name="Tapia R."/>
            <person name="Han C."/>
            <person name="Goodwin L."/>
            <person name="Pitluck S."/>
            <person name="Liolios K."/>
            <person name="Mavromatis K."/>
            <person name="Ivanova N."/>
            <person name="Mikhailova N."/>
            <person name="Pati A."/>
            <person name="Chen A."/>
            <person name="Palaniappan K."/>
            <person name="Land M."/>
            <person name="Hauser L."/>
            <person name="Chang Y.J."/>
            <person name="Jeffries C.D."/>
            <person name="Detter J.C."/>
            <person name="Brambilla E."/>
            <person name="Kannan K.P."/>
            <person name="Djao O.D."/>
            <person name="Rohde M."/>
            <person name="Pukall R."/>
            <person name="Spring S."/>
            <person name="Goker M."/>
            <person name="Sikorski J."/>
            <person name="Woyke T."/>
            <person name="Bristow J."/>
            <person name="Eisen J.A."/>
            <person name="Markowitz V."/>
            <person name="Hugenholtz P."/>
            <person name="Kyrpides N.C."/>
            <person name="Klenk H.P."/>
        </authorList>
    </citation>
    <scope>NUCLEOTIDE SEQUENCE [LARGE SCALE GENOMIC DNA]</scope>
    <source>
        <strain evidence="11">ATCC 33891 / DSM 2032 / 1pr3</strain>
    </source>
</reference>
<feature type="coiled-coil region" evidence="5">
    <location>
        <begin position="111"/>
        <end position="183"/>
    </location>
</feature>
<evidence type="ECO:0000313" key="11">
    <source>
        <dbReference type="Proteomes" id="UP000006365"/>
    </source>
</evidence>
<evidence type="ECO:0000256" key="4">
    <source>
        <dbReference type="ARBA" id="ARBA00023054"/>
    </source>
</evidence>
<dbReference type="NCBIfam" id="TIGR01730">
    <property type="entry name" value="RND_mfp"/>
    <property type="match status" value="1"/>
</dbReference>
<dbReference type="InterPro" id="IPR006143">
    <property type="entry name" value="RND_pump_MFP"/>
</dbReference>
<protein>
    <submittedName>
        <fullName evidence="10">Efflux transporter, RND family, MFP subunit</fullName>
    </submittedName>
</protein>
<comment type="subcellular location">
    <subcellularLocation>
        <location evidence="1">Cell envelope</location>
    </subcellularLocation>
</comment>
<evidence type="ECO:0000256" key="6">
    <source>
        <dbReference type="SAM" id="Phobius"/>
    </source>
</evidence>
<evidence type="ECO:0000256" key="1">
    <source>
        <dbReference type="ARBA" id="ARBA00004196"/>
    </source>
</evidence>
<dbReference type="InterPro" id="IPR058624">
    <property type="entry name" value="MdtA-like_HH"/>
</dbReference>
<dbReference type="Pfam" id="PF25876">
    <property type="entry name" value="HH_MFP_RND"/>
    <property type="match status" value="1"/>
</dbReference>